<protein>
    <submittedName>
        <fullName evidence="3">DUF222 domain-containing protein</fullName>
    </submittedName>
</protein>
<comment type="caution">
    <text evidence="3">The sequence shown here is derived from an EMBL/GenBank/DDBJ whole genome shotgun (WGS) entry which is preliminary data.</text>
</comment>
<feature type="region of interest" description="Disordered" evidence="1">
    <location>
        <begin position="238"/>
        <end position="268"/>
    </location>
</feature>
<keyword evidence="4" id="KW-1185">Reference proteome</keyword>
<evidence type="ECO:0000313" key="4">
    <source>
        <dbReference type="Proteomes" id="UP001597347"/>
    </source>
</evidence>
<evidence type="ECO:0000259" key="2">
    <source>
        <dbReference type="Pfam" id="PF02720"/>
    </source>
</evidence>
<dbReference type="Proteomes" id="UP001597347">
    <property type="component" value="Unassembled WGS sequence"/>
</dbReference>
<dbReference type="Pfam" id="PF02720">
    <property type="entry name" value="DUF222"/>
    <property type="match status" value="1"/>
</dbReference>
<evidence type="ECO:0000313" key="3">
    <source>
        <dbReference type="EMBL" id="MFD1720568.1"/>
    </source>
</evidence>
<reference evidence="4" key="1">
    <citation type="journal article" date="2019" name="Int. J. Syst. Evol. Microbiol.">
        <title>The Global Catalogue of Microorganisms (GCM) 10K type strain sequencing project: providing services to taxonomists for standard genome sequencing and annotation.</title>
        <authorList>
            <consortium name="The Broad Institute Genomics Platform"/>
            <consortium name="The Broad Institute Genome Sequencing Center for Infectious Disease"/>
            <person name="Wu L."/>
            <person name="Ma J."/>
        </authorList>
    </citation>
    <scope>NUCLEOTIDE SEQUENCE [LARGE SCALE GENOMIC DNA]</scope>
    <source>
        <strain evidence="4">CGMCC 1.12471</strain>
    </source>
</reference>
<feature type="region of interest" description="Disordered" evidence="1">
    <location>
        <begin position="453"/>
        <end position="478"/>
    </location>
</feature>
<gene>
    <name evidence="3" type="ORF">ACFSBI_03325</name>
</gene>
<sequence>MADPADVLREHLAAVVALGRRTPSGLGALSAAEDTDLVALLPAVQSLVQAGQGLAALVSGEIARRDGGRTGPSLAQRLGARSARGLVAAAAGMPFGQASAHVAASEIIRRGTGRTGAKGAPERPHVAEAVLAGDLSLSLALLIDDTLEALRDALTSPELDALEAALVERAVSGDCSVATFTKECRRLVEKADPAGADDRDEALKAKASIRETRLRNGLLRVVAELDPERAAYWLAAVRTKTNPRREPSQAEGSDPTAPRPGGAQPDPMVTRLDAFTSICKDSLRADEGDQAGVDTTVLVRIDLTDLLTGEGSATLDGIDTPISAASARRLAVNADLIPQVFGGASQLLDQGTSRRLFTKAQRYAIYAGYDGCAFPSCDLPLAMTEIHHLGRWATRHEHGRGTDLANGLPLCAFPPRRHGRHAADASRRNRLRGPNRLMERGWDAELDPDGTPWFTPPIHVDRQRRRRRGSRREQTLAA</sequence>
<name>A0ABW4LCR2_9MICO</name>
<dbReference type="RefSeq" id="WP_377932011.1">
    <property type="nucleotide sequence ID" value="NZ_JBHUEA010000003.1"/>
</dbReference>
<feature type="domain" description="DUF222" evidence="2">
    <location>
        <begin position="71"/>
        <end position="367"/>
    </location>
</feature>
<organism evidence="3 4">
    <name type="scientific">Amnibacterium endophyticum</name>
    <dbReference type="NCBI Taxonomy" id="2109337"/>
    <lineage>
        <taxon>Bacteria</taxon>
        <taxon>Bacillati</taxon>
        <taxon>Actinomycetota</taxon>
        <taxon>Actinomycetes</taxon>
        <taxon>Micrococcales</taxon>
        <taxon>Microbacteriaceae</taxon>
        <taxon>Amnibacterium</taxon>
    </lineage>
</organism>
<dbReference type="InterPro" id="IPR003870">
    <property type="entry name" value="DUF222"/>
</dbReference>
<evidence type="ECO:0000256" key="1">
    <source>
        <dbReference type="SAM" id="MobiDB-lite"/>
    </source>
</evidence>
<dbReference type="EMBL" id="JBHUEA010000003">
    <property type="protein sequence ID" value="MFD1720568.1"/>
    <property type="molecule type" value="Genomic_DNA"/>
</dbReference>
<proteinExistence type="predicted"/>
<accession>A0ABW4LCR2</accession>